<proteinExistence type="predicted"/>
<name>Q0JM39_ORYSJ</name>
<reference evidence="2" key="2">
    <citation type="journal article" date="2008" name="Nucleic Acids Res.">
        <title>The rice annotation project database (RAP-DB): 2008 update.</title>
        <authorList>
            <consortium name="The rice annotation project (RAP)"/>
        </authorList>
    </citation>
    <scope>GENOME REANNOTATION</scope>
    <source>
        <strain evidence="2">cv. Nipponbare</strain>
    </source>
</reference>
<dbReference type="AlphaFoldDB" id="Q0JM39"/>
<feature type="non-terminal residue" evidence="1">
    <location>
        <position position="1"/>
    </location>
</feature>
<gene>
    <name evidence="1" type="ordered locus">Os01g0543000</name>
</gene>
<evidence type="ECO:0000313" key="1">
    <source>
        <dbReference type="EMBL" id="BAF05189.1"/>
    </source>
</evidence>
<dbReference type="EMBL" id="AP008207">
    <property type="protein sequence ID" value="BAF05189.1"/>
    <property type="molecule type" value="Genomic_DNA"/>
</dbReference>
<dbReference type="Proteomes" id="UP000000763">
    <property type="component" value="Chromosome 1"/>
</dbReference>
<dbReference type="KEGG" id="dosa:Os01g0543000"/>
<reference evidence="1 2" key="1">
    <citation type="journal article" date="2005" name="Nature">
        <title>The map-based sequence of the rice genome.</title>
        <authorList>
            <consortium name="International rice genome sequencing project (IRGSP)"/>
            <person name="Matsumoto T."/>
            <person name="Wu J."/>
            <person name="Kanamori H."/>
            <person name="Katayose Y."/>
            <person name="Fujisawa M."/>
            <person name="Namiki N."/>
            <person name="Mizuno H."/>
            <person name="Yamamoto K."/>
            <person name="Antonio B.A."/>
            <person name="Baba T."/>
            <person name="Sakata K."/>
            <person name="Nagamura Y."/>
            <person name="Aoki H."/>
            <person name="Arikawa K."/>
            <person name="Arita K."/>
            <person name="Bito T."/>
            <person name="Chiden Y."/>
            <person name="Fujitsuka N."/>
            <person name="Fukunaka R."/>
            <person name="Hamada M."/>
            <person name="Harada C."/>
            <person name="Hayashi A."/>
            <person name="Hijishita S."/>
            <person name="Honda M."/>
            <person name="Hosokawa S."/>
            <person name="Ichikawa Y."/>
            <person name="Idonuma A."/>
            <person name="Iijima M."/>
            <person name="Ikeda M."/>
            <person name="Ikeno M."/>
            <person name="Ito K."/>
            <person name="Ito S."/>
            <person name="Ito T."/>
            <person name="Ito Y."/>
            <person name="Ito Y."/>
            <person name="Iwabuchi A."/>
            <person name="Kamiya K."/>
            <person name="Karasawa W."/>
            <person name="Kurita K."/>
            <person name="Katagiri S."/>
            <person name="Kikuta A."/>
            <person name="Kobayashi H."/>
            <person name="Kobayashi N."/>
            <person name="Machita K."/>
            <person name="Maehara T."/>
            <person name="Masukawa M."/>
            <person name="Mizubayashi T."/>
            <person name="Mukai Y."/>
            <person name="Nagasaki H."/>
            <person name="Nagata Y."/>
            <person name="Naito S."/>
            <person name="Nakashima M."/>
            <person name="Nakama Y."/>
            <person name="Nakamichi Y."/>
            <person name="Nakamura M."/>
            <person name="Meguro A."/>
            <person name="Negishi M."/>
            <person name="Ohta I."/>
            <person name="Ohta T."/>
            <person name="Okamoto M."/>
            <person name="Ono N."/>
            <person name="Saji S."/>
            <person name="Sakaguchi M."/>
            <person name="Sakai K."/>
            <person name="Shibata M."/>
            <person name="Shimokawa T."/>
            <person name="Song J."/>
            <person name="Takazaki Y."/>
            <person name="Terasawa K."/>
            <person name="Tsugane M."/>
            <person name="Tsuji K."/>
            <person name="Ueda S."/>
            <person name="Waki K."/>
            <person name="Yamagata H."/>
            <person name="Yamamoto M."/>
            <person name="Yamamoto S."/>
            <person name="Yamane H."/>
            <person name="Yoshiki S."/>
            <person name="Yoshihara R."/>
            <person name="Yukawa K."/>
            <person name="Zhong H."/>
            <person name="Yano M."/>
            <person name="Yuan Q."/>
            <person name="Ouyang S."/>
            <person name="Liu J."/>
            <person name="Jones K.M."/>
            <person name="Gansberger K."/>
            <person name="Moffat K."/>
            <person name="Hill J."/>
            <person name="Bera J."/>
            <person name="Fadrosh D."/>
            <person name="Jin S."/>
            <person name="Johri S."/>
            <person name="Kim M."/>
            <person name="Overton L."/>
            <person name="Reardon M."/>
            <person name="Tsitrin T."/>
            <person name="Vuong H."/>
            <person name="Weaver B."/>
            <person name="Ciecko A."/>
            <person name="Tallon L."/>
            <person name="Jackson J."/>
            <person name="Pai G."/>
            <person name="Aken S.V."/>
            <person name="Utterback T."/>
            <person name="Reidmuller S."/>
            <person name="Feldblyum T."/>
            <person name="Hsiao J."/>
            <person name="Zismann V."/>
            <person name="Iobst S."/>
            <person name="de Vazeille A.R."/>
            <person name="Buell C.R."/>
            <person name="Ying K."/>
            <person name="Li Y."/>
            <person name="Lu T."/>
            <person name="Huang Y."/>
            <person name="Zhao Q."/>
            <person name="Feng Q."/>
            <person name="Zhang L."/>
            <person name="Zhu J."/>
            <person name="Weng Q."/>
            <person name="Mu J."/>
            <person name="Lu Y."/>
            <person name="Fan D."/>
            <person name="Liu Y."/>
            <person name="Guan J."/>
            <person name="Zhang Y."/>
            <person name="Yu S."/>
            <person name="Liu X."/>
            <person name="Zhang Y."/>
            <person name="Hong G."/>
            <person name="Han B."/>
            <person name="Choisne N."/>
            <person name="Demange N."/>
            <person name="Orjeda G."/>
            <person name="Samain S."/>
            <person name="Cattolico L."/>
            <person name="Pelletier E."/>
            <person name="Couloux A."/>
            <person name="Segurens B."/>
            <person name="Wincker P."/>
            <person name="D'Hont A."/>
            <person name="Scarpelli C."/>
            <person name="Weissenbach J."/>
            <person name="Salanoubat M."/>
            <person name="Quetier F."/>
            <person name="Yu Y."/>
            <person name="Kim H.R."/>
            <person name="Rambo T."/>
            <person name="Currie J."/>
            <person name="Collura K."/>
            <person name="Luo M."/>
            <person name="Yang T."/>
            <person name="Ammiraju J.S.S."/>
            <person name="Engler F."/>
            <person name="Soderlund C."/>
            <person name="Wing R.A."/>
            <person name="Palmer L.E."/>
            <person name="de la Bastide M."/>
            <person name="Spiegel L."/>
            <person name="Nascimento L."/>
            <person name="Zutavern T."/>
            <person name="O'Shaughnessy A."/>
            <person name="Dike S."/>
            <person name="Dedhia N."/>
            <person name="Preston R."/>
            <person name="Balija V."/>
            <person name="McCombie W.R."/>
            <person name="Chow T."/>
            <person name="Chen H."/>
            <person name="Chung M."/>
            <person name="Chen C."/>
            <person name="Shaw J."/>
            <person name="Wu H."/>
            <person name="Hsiao K."/>
            <person name="Chao Y."/>
            <person name="Chu M."/>
            <person name="Cheng C."/>
            <person name="Hour A."/>
            <person name="Lee P."/>
            <person name="Lin S."/>
            <person name="Lin Y."/>
            <person name="Liou J."/>
            <person name="Liu S."/>
            <person name="Hsing Y."/>
            <person name="Raghuvanshi S."/>
            <person name="Mohanty A."/>
            <person name="Bharti A.K."/>
            <person name="Gaur A."/>
            <person name="Gupta V."/>
            <person name="Kumar D."/>
            <person name="Ravi V."/>
            <person name="Vij S."/>
            <person name="Kapur A."/>
            <person name="Khurana P."/>
            <person name="Khurana P."/>
            <person name="Khurana J.P."/>
            <person name="Tyagi A.K."/>
            <person name="Gaikwad K."/>
            <person name="Singh A."/>
            <person name="Dalal V."/>
            <person name="Srivastava S."/>
            <person name="Dixit A."/>
            <person name="Pal A.K."/>
            <person name="Ghazi I.A."/>
            <person name="Yadav M."/>
            <person name="Pandit A."/>
            <person name="Bhargava A."/>
            <person name="Sureshbabu K."/>
            <person name="Batra K."/>
            <person name="Sharma T.R."/>
            <person name="Mohapatra T."/>
            <person name="Singh N.K."/>
            <person name="Messing J."/>
            <person name="Nelson A.B."/>
            <person name="Fuks G."/>
            <person name="Kavchok S."/>
            <person name="Keizer G."/>
            <person name="Linton E."/>
            <person name="Llaca V."/>
            <person name="Song R."/>
            <person name="Tanyolac B."/>
            <person name="Young S."/>
            <person name="Ho-Il K."/>
            <person name="Hahn J.H."/>
            <person name="Sangsakoo G."/>
            <person name="Vanavichit A."/>
            <person name="de Mattos Luiz.A.T."/>
            <person name="Zimmer P.D."/>
            <person name="Malone G."/>
            <person name="Dellagostin O."/>
            <person name="de Oliveira A.C."/>
            <person name="Bevan M."/>
            <person name="Bancroft I."/>
            <person name="Minx P."/>
            <person name="Cordum H."/>
            <person name="Wilson R."/>
            <person name="Cheng Z."/>
            <person name="Jin W."/>
            <person name="Jiang J."/>
            <person name="Leong S.A."/>
            <person name="Iwama H."/>
            <person name="Gojobori T."/>
            <person name="Itoh T."/>
            <person name="Niimura Y."/>
            <person name="Fujii Y."/>
            <person name="Habara T."/>
            <person name="Sakai H."/>
            <person name="Sato Y."/>
            <person name="Wilson G."/>
            <person name="Kumar K."/>
            <person name="McCouch S."/>
            <person name="Juretic N."/>
            <person name="Hoen D."/>
            <person name="Wright S."/>
            <person name="Bruskiewich R."/>
            <person name="Bureau T."/>
            <person name="Miyao A."/>
            <person name="Hirochika H."/>
            <person name="Nishikawa T."/>
            <person name="Kadowaki K."/>
            <person name="Sugiura M."/>
            <person name="Burr B."/>
            <person name="Sasaki T."/>
        </authorList>
    </citation>
    <scope>NUCLEOTIDE SEQUENCE [LARGE SCALE GENOMIC DNA]</scope>
    <source>
        <strain evidence="2">cv. Nipponbare</strain>
    </source>
</reference>
<sequence length="44" mass="5201">IVALVTIEQGENNDTTEFYRCIKEIFKLRFEGSITLLLVLFIFY</sequence>
<evidence type="ECO:0000313" key="2">
    <source>
        <dbReference type="Proteomes" id="UP000000763"/>
    </source>
</evidence>
<protein>
    <submittedName>
        <fullName evidence="1">Os01g0543000 protein</fullName>
    </submittedName>
</protein>
<accession>Q0JM39</accession>
<organism evidence="1 2">
    <name type="scientific">Oryza sativa subsp. japonica</name>
    <name type="common">Rice</name>
    <dbReference type="NCBI Taxonomy" id="39947"/>
    <lineage>
        <taxon>Eukaryota</taxon>
        <taxon>Viridiplantae</taxon>
        <taxon>Streptophyta</taxon>
        <taxon>Embryophyta</taxon>
        <taxon>Tracheophyta</taxon>
        <taxon>Spermatophyta</taxon>
        <taxon>Magnoliopsida</taxon>
        <taxon>Liliopsida</taxon>
        <taxon>Poales</taxon>
        <taxon>Poaceae</taxon>
        <taxon>BOP clade</taxon>
        <taxon>Oryzoideae</taxon>
        <taxon>Oryzeae</taxon>
        <taxon>Oryzinae</taxon>
        <taxon>Oryza</taxon>
        <taxon>Oryza sativa</taxon>
    </lineage>
</organism>